<organism evidence="1 2">
    <name type="scientific">Piscinibacter gummiphilus</name>
    <dbReference type="NCBI Taxonomy" id="946333"/>
    <lineage>
        <taxon>Bacteria</taxon>
        <taxon>Pseudomonadati</taxon>
        <taxon>Pseudomonadota</taxon>
        <taxon>Betaproteobacteria</taxon>
        <taxon>Burkholderiales</taxon>
        <taxon>Sphaerotilaceae</taxon>
        <taxon>Piscinibacter</taxon>
    </lineage>
</organism>
<proteinExistence type="predicted"/>
<dbReference type="InterPro" id="IPR013423">
    <property type="entry name" value="CHP02594"/>
</dbReference>
<dbReference type="NCBIfam" id="TIGR02594">
    <property type="entry name" value="TIGR02594 family protein"/>
    <property type="match status" value="1"/>
</dbReference>
<dbReference type="RefSeq" id="WP_316698952.1">
    <property type="nucleotide sequence ID" value="NZ_CP136336.1"/>
</dbReference>
<dbReference type="EMBL" id="CP136336">
    <property type="protein sequence ID" value="WOB06488.1"/>
    <property type="molecule type" value="Genomic_DNA"/>
</dbReference>
<dbReference type="Proteomes" id="UP001303946">
    <property type="component" value="Chromosome"/>
</dbReference>
<evidence type="ECO:0000313" key="1">
    <source>
        <dbReference type="EMBL" id="WOB06488.1"/>
    </source>
</evidence>
<accession>A0ABZ0CNR6</accession>
<evidence type="ECO:0000313" key="2">
    <source>
        <dbReference type="Proteomes" id="UP001303946"/>
    </source>
</evidence>
<reference evidence="1 2" key="1">
    <citation type="submission" date="2023-10" db="EMBL/GenBank/DDBJ databases">
        <title>Bacteria for the degradation of biodegradable plastic PBAT(Polybutylene adipate terephthalate).</title>
        <authorList>
            <person name="Weon H.-Y."/>
            <person name="Yeon J."/>
        </authorList>
    </citation>
    <scope>NUCLEOTIDE SEQUENCE [LARGE SCALE GENOMIC DNA]</scope>
    <source>
        <strain evidence="1 2">SBD 7-3</strain>
    </source>
</reference>
<gene>
    <name evidence="1" type="ORF">RXV79_16320</name>
</gene>
<name>A0ABZ0CNR6_9BURK</name>
<keyword evidence="2" id="KW-1185">Reference proteome</keyword>
<protein>
    <submittedName>
        <fullName evidence="1">TIGR02594 family protein</fullName>
    </submittedName>
</protein>
<sequence length="161" mass="17486">MRTEPAWLVEARKELGVHEIKGPVHEQRILQMWKDSKLGGIKNDEVPWCAAFINACLERAGIRSARTDGAKNYLTWGVRLSHPAVGAIGVRKRPGGFHVFFVLGRDGGGNIAGIGGNESDQVLISTHDKAYIAGYVWPASVPLPAVEPLPPITAAMLRRAD</sequence>